<evidence type="ECO:0000313" key="2">
    <source>
        <dbReference type="Proteomes" id="UP000824229"/>
    </source>
</evidence>
<name>A0A9E2KCD5_9FIRM</name>
<dbReference type="Proteomes" id="UP000824229">
    <property type="component" value="Unassembled WGS sequence"/>
</dbReference>
<reference evidence="1" key="2">
    <citation type="submission" date="2021-04" db="EMBL/GenBank/DDBJ databases">
        <authorList>
            <person name="Gilroy R."/>
        </authorList>
    </citation>
    <scope>NUCLEOTIDE SEQUENCE</scope>
    <source>
        <strain evidence="1">B5-657</strain>
    </source>
</reference>
<dbReference type="EMBL" id="JAHLFQ010000137">
    <property type="protein sequence ID" value="MBU3804329.1"/>
    <property type="molecule type" value="Genomic_DNA"/>
</dbReference>
<organism evidence="1 2">
    <name type="scientific">Candidatus Cellulosilyticum pullistercoris</name>
    <dbReference type="NCBI Taxonomy" id="2838521"/>
    <lineage>
        <taxon>Bacteria</taxon>
        <taxon>Bacillati</taxon>
        <taxon>Bacillota</taxon>
        <taxon>Clostridia</taxon>
        <taxon>Lachnospirales</taxon>
        <taxon>Cellulosilyticaceae</taxon>
        <taxon>Cellulosilyticum</taxon>
    </lineage>
</organism>
<reference evidence="1" key="1">
    <citation type="journal article" date="2021" name="PeerJ">
        <title>Extensive microbial diversity within the chicken gut microbiome revealed by metagenomics and culture.</title>
        <authorList>
            <person name="Gilroy R."/>
            <person name="Ravi A."/>
            <person name="Getino M."/>
            <person name="Pursley I."/>
            <person name="Horton D.L."/>
            <person name="Alikhan N.F."/>
            <person name="Baker D."/>
            <person name="Gharbi K."/>
            <person name="Hall N."/>
            <person name="Watson M."/>
            <person name="Adriaenssens E.M."/>
            <person name="Foster-Nyarko E."/>
            <person name="Jarju S."/>
            <person name="Secka A."/>
            <person name="Antonio M."/>
            <person name="Oren A."/>
            <person name="Chaudhuri R.R."/>
            <person name="La Ragione R."/>
            <person name="Hildebrand F."/>
            <person name="Pallen M.J."/>
        </authorList>
    </citation>
    <scope>NUCLEOTIDE SEQUENCE</scope>
    <source>
        <strain evidence="1">B5-657</strain>
    </source>
</reference>
<comment type="caution">
    <text evidence="1">The sequence shown here is derived from an EMBL/GenBank/DDBJ whole genome shotgun (WGS) entry which is preliminary data.</text>
</comment>
<protein>
    <submittedName>
        <fullName evidence="1">Uncharacterized protein</fullName>
    </submittedName>
</protein>
<proteinExistence type="predicted"/>
<evidence type="ECO:0000313" key="1">
    <source>
        <dbReference type="EMBL" id="MBU3804329.1"/>
    </source>
</evidence>
<dbReference type="AlphaFoldDB" id="A0A9E2KCD5"/>
<sequence length="75" mass="8933">MSDLDELKQKYKDGYRCIYTEKNDADGLTMHLKNFREEKIHTMQVKSDMEIGQIEDFLDQLNQIKKSRGHDCHDL</sequence>
<accession>A0A9E2KCD5</accession>
<gene>
    <name evidence="1" type="ORF">H9872_06205</name>
</gene>